<gene>
    <name evidence="1" type="ORF">HHK36_005097</name>
</gene>
<organism evidence="1 2">
    <name type="scientific">Tetracentron sinense</name>
    <name type="common">Spur-leaf</name>
    <dbReference type="NCBI Taxonomy" id="13715"/>
    <lineage>
        <taxon>Eukaryota</taxon>
        <taxon>Viridiplantae</taxon>
        <taxon>Streptophyta</taxon>
        <taxon>Embryophyta</taxon>
        <taxon>Tracheophyta</taxon>
        <taxon>Spermatophyta</taxon>
        <taxon>Magnoliopsida</taxon>
        <taxon>Trochodendrales</taxon>
        <taxon>Trochodendraceae</taxon>
        <taxon>Tetracentron</taxon>
    </lineage>
</organism>
<sequence>MPPLLIDFLPLKLMKKSTMNSKQQQQQQKKRQMIESNHPTCYQKVLLHGRGKKVGMPPCYIGMYYSLDHEHQFMKPGIEEKSGDNNTGTVDYMLNNPPPQQLPSVFCGSISLDRLSFPEVLQFADFRPKFALNQANTRKERMKKLECPRTHRCSTIILKEAFRSARPQKQRAGVRGQDLSRLLRSLRAKELFWDILVSIELFLGG</sequence>
<name>A0A834ZKB4_TETSI</name>
<dbReference type="Proteomes" id="UP000655225">
    <property type="component" value="Unassembled WGS sequence"/>
</dbReference>
<accession>A0A834ZKB4</accession>
<proteinExistence type="predicted"/>
<reference evidence="1 2" key="1">
    <citation type="submission" date="2020-04" db="EMBL/GenBank/DDBJ databases">
        <title>Plant Genome Project.</title>
        <authorList>
            <person name="Zhang R.-G."/>
        </authorList>
    </citation>
    <scope>NUCLEOTIDE SEQUENCE [LARGE SCALE GENOMIC DNA]</scope>
    <source>
        <strain evidence="1">YNK0</strain>
        <tissue evidence="1">Leaf</tissue>
    </source>
</reference>
<keyword evidence="2" id="KW-1185">Reference proteome</keyword>
<dbReference type="AlphaFoldDB" id="A0A834ZKB4"/>
<evidence type="ECO:0000313" key="2">
    <source>
        <dbReference type="Proteomes" id="UP000655225"/>
    </source>
</evidence>
<evidence type="ECO:0000313" key="1">
    <source>
        <dbReference type="EMBL" id="KAF8409025.1"/>
    </source>
</evidence>
<comment type="caution">
    <text evidence="1">The sequence shown here is derived from an EMBL/GenBank/DDBJ whole genome shotgun (WGS) entry which is preliminary data.</text>
</comment>
<dbReference type="EMBL" id="JABCRI010000003">
    <property type="protein sequence ID" value="KAF8409025.1"/>
    <property type="molecule type" value="Genomic_DNA"/>
</dbReference>
<protein>
    <submittedName>
        <fullName evidence="1">Uncharacterized protein</fullName>
    </submittedName>
</protein>